<dbReference type="Proteomes" id="UP000015105">
    <property type="component" value="Chromosome 1D"/>
</dbReference>
<organism evidence="3 4">
    <name type="scientific">Aegilops tauschii subsp. strangulata</name>
    <name type="common">Goatgrass</name>
    <dbReference type="NCBI Taxonomy" id="200361"/>
    <lineage>
        <taxon>Eukaryota</taxon>
        <taxon>Viridiplantae</taxon>
        <taxon>Streptophyta</taxon>
        <taxon>Embryophyta</taxon>
        <taxon>Tracheophyta</taxon>
        <taxon>Spermatophyta</taxon>
        <taxon>Magnoliopsida</taxon>
        <taxon>Liliopsida</taxon>
        <taxon>Poales</taxon>
        <taxon>Poaceae</taxon>
        <taxon>BOP clade</taxon>
        <taxon>Pooideae</taxon>
        <taxon>Triticodae</taxon>
        <taxon>Triticeae</taxon>
        <taxon>Triticinae</taxon>
        <taxon>Aegilops</taxon>
    </lineage>
</organism>
<dbReference type="GO" id="GO:0035556">
    <property type="term" value="P:intracellular signal transduction"/>
    <property type="evidence" value="ECO:0007669"/>
    <property type="project" value="InterPro"/>
</dbReference>
<evidence type="ECO:0000256" key="1">
    <source>
        <dbReference type="SAM" id="MobiDB-lite"/>
    </source>
</evidence>
<evidence type="ECO:0000313" key="4">
    <source>
        <dbReference type="Proteomes" id="UP000015105"/>
    </source>
</evidence>
<reference evidence="3" key="3">
    <citation type="journal article" date="2017" name="Nature">
        <title>Genome sequence of the progenitor of the wheat D genome Aegilops tauschii.</title>
        <authorList>
            <person name="Luo M.C."/>
            <person name="Gu Y.Q."/>
            <person name="Puiu D."/>
            <person name="Wang H."/>
            <person name="Twardziok S.O."/>
            <person name="Deal K.R."/>
            <person name="Huo N."/>
            <person name="Zhu T."/>
            <person name="Wang L."/>
            <person name="Wang Y."/>
            <person name="McGuire P.E."/>
            <person name="Liu S."/>
            <person name="Long H."/>
            <person name="Ramasamy R.K."/>
            <person name="Rodriguez J.C."/>
            <person name="Van S.L."/>
            <person name="Yuan L."/>
            <person name="Wang Z."/>
            <person name="Xia Z."/>
            <person name="Xiao L."/>
            <person name="Anderson O.D."/>
            <person name="Ouyang S."/>
            <person name="Liang Y."/>
            <person name="Zimin A.V."/>
            <person name="Pertea G."/>
            <person name="Qi P."/>
            <person name="Bennetzen J.L."/>
            <person name="Dai X."/>
            <person name="Dawson M.W."/>
            <person name="Muller H.G."/>
            <person name="Kugler K."/>
            <person name="Rivarola-Duarte L."/>
            <person name="Spannagl M."/>
            <person name="Mayer K.F.X."/>
            <person name="Lu F.H."/>
            <person name="Bevan M.W."/>
            <person name="Leroy P."/>
            <person name="Li P."/>
            <person name="You F.M."/>
            <person name="Sun Q."/>
            <person name="Liu Z."/>
            <person name="Lyons E."/>
            <person name="Wicker T."/>
            <person name="Salzberg S.L."/>
            <person name="Devos K.M."/>
            <person name="Dvorak J."/>
        </authorList>
    </citation>
    <scope>NUCLEOTIDE SEQUENCE [LARGE SCALE GENOMIC DNA]</scope>
    <source>
        <strain evidence="3">cv. AL8/78</strain>
    </source>
</reference>
<dbReference type="PROSITE" id="PS50008">
    <property type="entry name" value="PIPLC_Y_DOMAIN"/>
    <property type="match status" value="1"/>
</dbReference>
<reference evidence="3" key="4">
    <citation type="submission" date="2019-03" db="UniProtKB">
        <authorList>
            <consortium name="EnsemblPlants"/>
        </authorList>
    </citation>
    <scope>IDENTIFICATION</scope>
</reference>
<reference evidence="4" key="2">
    <citation type="journal article" date="2017" name="Nat. Plants">
        <title>The Aegilops tauschii genome reveals multiple impacts of transposons.</title>
        <authorList>
            <person name="Zhao G."/>
            <person name="Zou C."/>
            <person name="Li K."/>
            <person name="Wang K."/>
            <person name="Li T."/>
            <person name="Gao L."/>
            <person name="Zhang X."/>
            <person name="Wang H."/>
            <person name="Yang Z."/>
            <person name="Liu X."/>
            <person name="Jiang W."/>
            <person name="Mao L."/>
            <person name="Kong X."/>
            <person name="Jiao Y."/>
            <person name="Jia J."/>
        </authorList>
    </citation>
    <scope>NUCLEOTIDE SEQUENCE [LARGE SCALE GENOMIC DNA]</scope>
    <source>
        <strain evidence="4">cv. AL8/78</strain>
    </source>
</reference>
<protein>
    <recommendedName>
        <fullName evidence="2">PI-PLC Y-box domain-containing protein</fullName>
    </recommendedName>
</protein>
<accession>A0A452ZK02</accession>
<evidence type="ECO:0000313" key="3">
    <source>
        <dbReference type="EnsemblPlants" id="AET1Gv20810600.21"/>
    </source>
</evidence>
<reference evidence="3" key="5">
    <citation type="journal article" date="2021" name="G3 (Bethesda)">
        <title>Aegilops tauschii genome assembly Aet v5.0 features greater sequence contiguity and improved annotation.</title>
        <authorList>
            <person name="Wang L."/>
            <person name="Zhu T."/>
            <person name="Rodriguez J.C."/>
            <person name="Deal K.R."/>
            <person name="Dubcovsky J."/>
            <person name="McGuire P.E."/>
            <person name="Lux T."/>
            <person name="Spannagl M."/>
            <person name="Mayer K.F.X."/>
            <person name="Baldrich P."/>
            <person name="Meyers B.C."/>
            <person name="Huo N."/>
            <person name="Gu Y.Q."/>
            <person name="Zhou H."/>
            <person name="Devos K.M."/>
            <person name="Bennetzen J.L."/>
            <person name="Unver T."/>
            <person name="Budak H."/>
            <person name="Gulick P.J."/>
            <person name="Galiba G."/>
            <person name="Kalapos B."/>
            <person name="Nelson D.R."/>
            <person name="Li P."/>
            <person name="You F.M."/>
            <person name="Luo M.C."/>
            <person name="Dvorak J."/>
        </authorList>
    </citation>
    <scope>NUCLEOTIDE SEQUENCE [LARGE SCALE GENOMIC DNA]</scope>
    <source>
        <strain evidence="3">cv. AL8/78</strain>
    </source>
</reference>
<dbReference type="InterPro" id="IPR001711">
    <property type="entry name" value="PLipase_C_Pinositol-sp_Y"/>
</dbReference>
<feature type="domain" description="PI-PLC Y-box" evidence="2">
    <location>
        <begin position="89"/>
        <end position="112"/>
    </location>
</feature>
<keyword evidence="4" id="KW-1185">Reference proteome</keyword>
<feature type="compositionally biased region" description="Polar residues" evidence="1">
    <location>
        <begin position="1"/>
        <end position="12"/>
    </location>
</feature>
<name>A0A452ZK02_AEGTS</name>
<dbReference type="EnsemblPlants" id="AET1Gv20810600.21">
    <property type="protein sequence ID" value="AET1Gv20810600.21"/>
    <property type="gene ID" value="AET1Gv20810600"/>
</dbReference>
<dbReference type="GO" id="GO:0004435">
    <property type="term" value="F:phosphatidylinositol-4,5-bisphosphate phospholipase C activity"/>
    <property type="evidence" value="ECO:0007669"/>
    <property type="project" value="InterPro"/>
</dbReference>
<dbReference type="GO" id="GO:0006629">
    <property type="term" value="P:lipid metabolic process"/>
    <property type="evidence" value="ECO:0007669"/>
    <property type="project" value="InterPro"/>
</dbReference>
<evidence type="ECO:0000259" key="2">
    <source>
        <dbReference type="PROSITE" id="PS50008"/>
    </source>
</evidence>
<sequence length="114" mass="12257">SVSISRSPTTAATVLRLSPNPSRRRPLPFPSLPRPRSDPRSLLARDLDLAAWHGHGHGSGQIHPLPCSVPSTPGGHSPLCHLPPFFLPRQLTRSLPRGSRVLGAAAPPLPAWLR</sequence>
<reference evidence="4" key="1">
    <citation type="journal article" date="2014" name="Science">
        <title>Ancient hybridizations among the ancestral genomes of bread wheat.</title>
        <authorList>
            <consortium name="International Wheat Genome Sequencing Consortium,"/>
            <person name="Marcussen T."/>
            <person name="Sandve S.R."/>
            <person name="Heier L."/>
            <person name="Spannagl M."/>
            <person name="Pfeifer M."/>
            <person name="Jakobsen K.S."/>
            <person name="Wulff B.B."/>
            <person name="Steuernagel B."/>
            <person name="Mayer K.F."/>
            <person name="Olsen O.A."/>
        </authorList>
    </citation>
    <scope>NUCLEOTIDE SEQUENCE [LARGE SCALE GENOMIC DNA]</scope>
    <source>
        <strain evidence="4">cv. AL8/78</strain>
    </source>
</reference>
<dbReference type="Gramene" id="AET1Gv20810600.21">
    <property type="protein sequence ID" value="AET1Gv20810600.21"/>
    <property type="gene ID" value="AET1Gv20810600"/>
</dbReference>
<feature type="region of interest" description="Disordered" evidence="1">
    <location>
        <begin position="1"/>
        <end position="40"/>
    </location>
</feature>
<dbReference type="AlphaFoldDB" id="A0A452ZK02"/>
<proteinExistence type="predicted"/>